<dbReference type="OrthoDB" id="9802322at2"/>
<dbReference type="InterPro" id="IPR029016">
    <property type="entry name" value="GAF-like_dom_sf"/>
</dbReference>
<dbReference type="PANTHER" id="PTHR32071">
    <property type="entry name" value="TRANSCRIPTIONAL REGULATORY PROTEIN"/>
    <property type="match status" value="1"/>
</dbReference>
<evidence type="ECO:0000259" key="7">
    <source>
        <dbReference type="PROSITE" id="PS50045"/>
    </source>
</evidence>
<dbReference type="Pfam" id="PF25601">
    <property type="entry name" value="AAA_lid_14"/>
    <property type="match status" value="1"/>
</dbReference>
<dbReference type="InterPro" id="IPR027417">
    <property type="entry name" value="P-loop_NTPase"/>
</dbReference>
<dbReference type="InterPro" id="IPR008984">
    <property type="entry name" value="SMAD_FHA_dom_sf"/>
</dbReference>
<dbReference type="AlphaFoldDB" id="A0A1L9B3D6"/>
<evidence type="ECO:0000256" key="3">
    <source>
        <dbReference type="ARBA" id="ARBA00023015"/>
    </source>
</evidence>
<evidence type="ECO:0000256" key="5">
    <source>
        <dbReference type="ARBA" id="ARBA00023163"/>
    </source>
</evidence>
<dbReference type="InterPro" id="IPR025662">
    <property type="entry name" value="Sigma_54_int_dom_ATP-bd_1"/>
</dbReference>
<dbReference type="SUPFAM" id="SSF49879">
    <property type="entry name" value="SMAD/FHA domain"/>
    <property type="match status" value="1"/>
</dbReference>
<dbReference type="CDD" id="cd00060">
    <property type="entry name" value="FHA"/>
    <property type="match status" value="1"/>
</dbReference>
<feature type="region of interest" description="Disordered" evidence="6">
    <location>
        <begin position="613"/>
        <end position="635"/>
    </location>
</feature>
<dbReference type="Pfam" id="PF01590">
    <property type="entry name" value="GAF"/>
    <property type="match status" value="1"/>
</dbReference>
<feature type="domain" description="Sigma-54 factor interaction" evidence="7">
    <location>
        <begin position="317"/>
        <end position="546"/>
    </location>
</feature>
<evidence type="ECO:0000256" key="1">
    <source>
        <dbReference type="ARBA" id="ARBA00022741"/>
    </source>
</evidence>
<dbReference type="FunFam" id="3.40.50.300:FF:000006">
    <property type="entry name" value="DNA-binding transcriptional regulator NtrC"/>
    <property type="match status" value="1"/>
</dbReference>
<dbReference type="Gene3D" id="1.10.10.60">
    <property type="entry name" value="Homeodomain-like"/>
    <property type="match status" value="1"/>
</dbReference>
<name>A0A1L9B3D6_9BACT</name>
<keyword evidence="4" id="KW-0238">DNA-binding</keyword>
<dbReference type="GO" id="GO:0006355">
    <property type="term" value="P:regulation of DNA-templated transcription"/>
    <property type="evidence" value="ECO:0007669"/>
    <property type="project" value="InterPro"/>
</dbReference>
<dbReference type="Gene3D" id="3.40.50.300">
    <property type="entry name" value="P-loop containing nucleotide triphosphate hydrolases"/>
    <property type="match status" value="1"/>
</dbReference>
<dbReference type="Proteomes" id="UP000182229">
    <property type="component" value="Unassembled WGS sequence"/>
</dbReference>
<evidence type="ECO:0000256" key="6">
    <source>
        <dbReference type="SAM" id="MobiDB-lite"/>
    </source>
</evidence>
<dbReference type="Pfam" id="PF00158">
    <property type="entry name" value="Sigma54_activat"/>
    <property type="match status" value="1"/>
</dbReference>
<dbReference type="GO" id="GO:0005524">
    <property type="term" value="F:ATP binding"/>
    <property type="evidence" value="ECO:0007669"/>
    <property type="project" value="UniProtKB-KW"/>
</dbReference>
<sequence>MASLTIRLPQGKVRTVLLHKRITSIGRSADNDVTLEDPSVPDSALHVLFDGARYQLGSLGATFQVNGKKRDSAVLATSDVIRVGATELVFTREEAAPGPAPVPSPLLSLTHEAEPTADPDSTTREVPGVVGRELLLLRRLTAFSARVLGGGASRDTLLENLLDEAIEVTRADKGFLILRDNGELRVKVARNLSRENLEDAVERVSDSIIEKVVRTRQPLILSDALEDPEFKASKSVVNLQMLSVMCVPLVRDDELFGVLYVGNDRLVNRFEPKSLDMLTIFAAQALLLIHNALLVNDLKLDNTELRKRLDDTRYGEIVGACQGMLDVYKRIDKIAPTDISVLITGETGTGKELIARELHRHSPRAKGPFVTINCGAIPENLLESELFGHVRGAFTGAVNTKVGRFQAAIGGTLFLDEIGEMPLQLQVKLLRALQEKVVYKVGDHRGEPVDIRVVTATNRVLEDEVRKGTFREDLYYRLNVVTLKLPPLRERGEDLFVLGKYFLQKYAKEFGARTRGFSPSATVAMKKYGWPGNIRELENRIKKAVVLSDKPLIGPDDLDLKPENLEPVLPLAEARERWQKQYIQEVYERNNRNKTKTAKDLGVDPRTIFRHFEKLEADKSGEPSPSAGDGDEELL</sequence>
<dbReference type="CDD" id="cd00009">
    <property type="entry name" value="AAA"/>
    <property type="match status" value="1"/>
</dbReference>
<evidence type="ECO:0000256" key="4">
    <source>
        <dbReference type="ARBA" id="ARBA00023125"/>
    </source>
</evidence>
<keyword evidence="9" id="KW-1185">Reference proteome</keyword>
<dbReference type="EMBL" id="MPIN01000009">
    <property type="protein sequence ID" value="OJH36785.1"/>
    <property type="molecule type" value="Genomic_DNA"/>
</dbReference>
<dbReference type="PROSITE" id="PS50045">
    <property type="entry name" value="SIGMA54_INTERACT_4"/>
    <property type="match status" value="1"/>
</dbReference>
<dbReference type="PROSITE" id="PS00675">
    <property type="entry name" value="SIGMA54_INTERACT_1"/>
    <property type="match status" value="1"/>
</dbReference>
<keyword evidence="2" id="KW-0067">ATP-binding</keyword>
<keyword evidence="3" id="KW-0805">Transcription regulation</keyword>
<dbReference type="InterPro" id="IPR003593">
    <property type="entry name" value="AAA+_ATPase"/>
</dbReference>
<dbReference type="SUPFAM" id="SSF46689">
    <property type="entry name" value="Homeodomain-like"/>
    <property type="match status" value="1"/>
</dbReference>
<dbReference type="InterPro" id="IPR002078">
    <property type="entry name" value="Sigma_54_int"/>
</dbReference>
<dbReference type="InterPro" id="IPR025944">
    <property type="entry name" value="Sigma_54_int_dom_CS"/>
</dbReference>
<evidence type="ECO:0000313" key="8">
    <source>
        <dbReference type="EMBL" id="OJH36785.1"/>
    </source>
</evidence>
<dbReference type="PROSITE" id="PS00688">
    <property type="entry name" value="SIGMA54_INTERACT_3"/>
    <property type="match status" value="1"/>
</dbReference>
<dbReference type="InterPro" id="IPR009057">
    <property type="entry name" value="Homeodomain-like_sf"/>
</dbReference>
<protein>
    <submittedName>
        <fullName evidence="8">Fis family transcriptional regulator</fullName>
    </submittedName>
</protein>
<reference evidence="9" key="1">
    <citation type="submission" date="2016-11" db="EMBL/GenBank/DDBJ databases">
        <authorList>
            <person name="Shukria A."/>
            <person name="Stevens D.C."/>
        </authorList>
    </citation>
    <scope>NUCLEOTIDE SEQUENCE [LARGE SCALE GENOMIC DNA]</scope>
    <source>
        <strain evidence="9">Cbfe23</strain>
    </source>
</reference>
<evidence type="ECO:0000313" key="9">
    <source>
        <dbReference type="Proteomes" id="UP000182229"/>
    </source>
</evidence>
<dbReference type="SMART" id="SM00065">
    <property type="entry name" value="GAF"/>
    <property type="match status" value="1"/>
</dbReference>
<dbReference type="SMART" id="SM00382">
    <property type="entry name" value="AAA"/>
    <property type="match status" value="1"/>
</dbReference>
<dbReference type="InterPro" id="IPR003018">
    <property type="entry name" value="GAF"/>
</dbReference>
<dbReference type="RefSeq" id="WP_071901941.1">
    <property type="nucleotide sequence ID" value="NZ_MPIN01000009.1"/>
</dbReference>
<dbReference type="STRING" id="83449.BON30_30220"/>
<dbReference type="InterPro" id="IPR058031">
    <property type="entry name" value="AAA_lid_NorR"/>
</dbReference>
<dbReference type="Gene3D" id="1.10.8.60">
    <property type="match status" value="1"/>
</dbReference>
<gene>
    <name evidence="8" type="ORF">BON30_30220</name>
</gene>
<proteinExistence type="predicted"/>
<keyword evidence="1" id="KW-0547">Nucleotide-binding</keyword>
<evidence type="ECO:0000256" key="2">
    <source>
        <dbReference type="ARBA" id="ARBA00022840"/>
    </source>
</evidence>
<dbReference type="SUPFAM" id="SSF52540">
    <property type="entry name" value="P-loop containing nucleoside triphosphate hydrolases"/>
    <property type="match status" value="1"/>
</dbReference>
<organism evidence="8 9">
    <name type="scientific">Cystobacter ferrugineus</name>
    <dbReference type="NCBI Taxonomy" id="83449"/>
    <lineage>
        <taxon>Bacteria</taxon>
        <taxon>Pseudomonadati</taxon>
        <taxon>Myxococcota</taxon>
        <taxon>Myxococcia</taxon>
        <taxon>Myxococcales</taxon>
        <taxon>Cystobacterineae</taxon>
        <taxon>Archangiaceae</taxon>
        <taxon>Cystobacter</taxon>
    </lineage>
</organism>
<reference evidence="8 9" key="2">
    <citation type="submission" date="2016-12" db="EMBL/GenBank/DDBJ databases">
        <title>Draft Genome Sequence of Cystobacter ferrugineus Strain Cbfe23.</title>
        <authorList>
            <person name="Akbar S."/>
            <person name="Dowd S.E."/>
            <person name="Stevens D.C."/>
        </authorList>
    </citation>
    <scope>NUCLEOTIDE SEQUENCE [LARGE SCALE GENOMIC DNA]</scope>
    <source>
        <strain evidence="8 9">Cbfe23</strain>
    </source>
</reference>
<comment type="caution">
    <text evidence="8">The sequence shown here is derived from an EMBL/GenBank/DDBJ whole genome shotgun (WGS) entry which is preliminary data.</text>
</comment>
<dbReference type="Gene3D" id="2.60.200.20">
    <property type="match status" value="1"/>
</dbReference>
<accession>A0A1L9B3D6</accession>
<dbReference type="SUPFAM" id="SSF55781">
    <property type="entry name" value="GAF domain-like"/>
    <property type="match status" value="1"/>
</dbReference>
<keyword evidence="5" id="KW-0804">Transcription</keyword>
<dbReference type="GO" id="GO:0003677">
    <property type="term" value="F:DNA binding"/>
    <property type="evidence" value="ECO:0007669"/>
    <property type="project" value="UniProtKB-KW"/>
</dbReference>
<dbReference type="Gene3D" id="3.30.450.40">
    <property type="match status" value="1"/>
</dbReference>